<dbReference type="GO" id="GO:0004601">
    <property type="term" value="F:peroxidase activity"/>
    <property type="evidence" value="ECO:0007669"/>
    <property type="project" value="InterPro"/>
</dbReference>
<accession>A0A699H9R0</accession>
<reference evidence="1" key="1">
    <citation type="journal article" date="2019" name="Sci. Rep.">
        <title>Draft genome of Tanacetum cinerariifolium, the natural source of mosquito coil.</title>
        <authorList>
            <person name="Yamashiro T."/>
            <person name="Shiraishi A."/>
            <person name="Satake H."/>
            <person name="Nakayama K."/>
        </authorList>
    </citation>
    <scope>NUCLEOTIDE SEQUENCE</scope>
</reference>
<dbReference type="GO" id="GO:0020037">
    <property type="term" value="F:heme binding"/>
    <property type="evidence" value="ECO:0007669"/>
    <property type="project" value="InterPro"/>
</dbReference>
<dbReference type="InterPro" id="IPR010255">
    <property type="entry name" value="Haem_peroxidase_sf"/>
</dbReference>
<gene>
    <name evidence="1" type="ORF">Tci_342818</name>
</gene>
<dbReference type="GO" id="GO:0006979">
    <property type="term" value="P:response to oxidative stress"/>
    <property type="evidence" value="ECO:0007669"/>
    <property type="project" value="InterPro"/>
</dbReference>
<feature type="non-terminal residue" evidence="1">
    <location>
        <position position="1"/>
    </location>
</feature>
<evidence type="ECO:0000313" key="1">
    <source>
        <dbReference type="EMBL" id="GEX70843.1"/>
    </source>
</evidence>
<sequence>DLEISNLKARIKFLEDKDEGGGKPSGEDAIIKGRSLETGEEACVEKSTKRGKVSTVSVPTGSSLVPTASPIFTTASVVTPYSIRKGKEKMVEADTPKKKKLQEQINVQMAREIEEHMAREDQRMDERLTMETTIETDFKREEKGKMILTEPNITRVADLSSTESDKIIEGTPIQANMDAEDTDYFDELLRLGKTYRILGFGCQKMPTWEQTLTNKTSLIFGKYLQVHSIPNDNFPLHYFNFATYKELARKVNVKSVVLTGLALWNEMATGFDMNTYTSLPQSVVIAVSSCYVSQYNGPKLGKNKKSFPISNTPGSGPAELPGKGRVLKIECEAVIYGKLPKANQNLDQLNAIFAANGLNQTEMIALSGNTFEV</sequence>
<dbReference type="EMBL" id="BKCJ010124954">
    <property type="protein sequence ID" value="GEX70843.1"/>
    <property type="molecule type" value="Genomic_DNA"/>
</dbReference>
<name>A0A699H9R0_TANCI</name>
<proteinExistence type="predicted"/>
<organism evidence="1">
    <name type="scientific">Tanacetum cinerariifolium</name>
    <name type="common">Dalmatian daisy</name>
    <name type="synonym">Chrysanthemum cinerariifolium</name>
    <dbReference type="NCBI Taxonomy" id="118510"/>
    <lineage>
        <taxon>Eukaryota</taxon>
        <taxon>Viridiplantae</taxon>
        <taxon>Streptophyta</taxon>
        <taxon>Embryophyta</taxon>
        <taxon>Tracheophyta</taxon>
        <taxon>Spermatophyta</taxon>
        <taxon>Magnoliopsida</taxon>
        <taxon>eudicotyledons</taxon>
        <taxon>Gunneridae</taxon>
        <taxon>Pentapetalae</taxon>
        <taxon>asterids</taxon>
        <taxon>campanulids</taxon>
        <taxon>Asterales</taxon>
        <taxon>Asteraceae</taxon>
        <taxon>Asteroideae</taxon>
        <taxon>Anthemideae</taxon>
        <taxon>Anthemidinae</taxon>
        <taxon>Tanacetum</taxon>
    </lineage>
</organism>
<protein>
    <submittedName>
        <fullName evidence="1">Uncharacterized protein</fullName>
    </submittedName>
</protein>
<dbReference type="AlphaFoldDB" id="A0A699H9R0"/>
<comment type="caution">
    <text evidence="1">The sequence shown here is derived from an EMBL/GenBank/DDBJ whole genome shotgun (WGS) entry which is preliminary data.</text>
</comment>
<dbReference type="SUPFAM" id="SSF48113">
    <property type="entry name" value="Heme-dependent peroxidases"/>
    <property type="match status" value="1"/>
</dbReference>